<dbReference type="VEuPathDB" id="VectorBase:ASIS006962"/>
<feature type="compositionally biased region" description="Polar residues" evidence="1">
    <location>
        <begin position="78"/>
        <end position="98"/>
    </location>
</feature>
<dbReference type="EnsemblMetazoa" id="ASIC011810-RA">
    <property type="protein sequence ID" value="ASIC011810-PA"/>
    <property type="gene ID" value="ASIC011810"/>
</dbReference>
<evidence type="ECO:0000313" key="4">
    <source>
        <dbReference type="Proteomes" id="UP000030765"/>
    </source>
</evidence>
<protein>
    <submittedName>
        <fullName evidence="2 3">Uncharacterized protein</fullName>
    </submittedName>
</protein>
<accession>A0A084W188</accession>
<sequence>MHNVRNINNNRAYHRGEVEASYAGKRSEKAKSNSHGVPDSRVVPEEPFETEVSNIFDMDDLDEDLADRDSVEDGRSTRYLSNRAGTIGSSVDQKSPAVNQYGRGGNMANNANAGGGNRFHNAHSGNGKKKNGGSALVRDEVEGESQSNSYYNTGKEPGPYFNERRINY</sequence>
<proteinExistence type="predicted"/>
<feature type="region of interest" description="Disordered" evidence="1">
    <location>
        <begin position="1"/>
        <end position="168"/>
    </location>
</feature>
<evidence type="ECO:0000256" key="1">
    <source>
        <dbReference type="SAM" id="MobiDB-lite"/>
    </source>
</evidence>
<keyword evidence="4" id="KW-1185">Reference proteome</keyword>
<dbReference type="EMBL" id="KE525266">
    <property type="protein sequence ID" value="KFB43982.1"/>
    <property type="molecule type" value="Genomic_DNA"/>
</dbReference>
<evidence type="ECO:0000313" key="3">
    <source>
        <dbReference type="EnsemblMetazoa" id="ASIC011810-PA"/>
    </source>
</evidence>
<dbReference type="Proteomes" id="UP000030765">
    <property type="component" value="Unassembled WGS sequence"/>
</dbReference>
<dbReference type="OMA" id="FNERRIN"/>
<dbReference type="AlphaFoldDB" id="A0A084W188"/>
<dbReference type="OrthoDB" id="7740391at2759"/>
<feature type="compositionally biased region" description="Low complexity" evidence="1">
    <location>
        <begin position="106"/>
        <end position="125"/>
    </location>
</feature>
<dbReference type="EMBL" id="ATLV01019249">
    <property type="status" value="NOT_ANNOTATED_CDS"/>
    <property type="molecule type" value="Genomic_DNA"/>
</dbReference>
<name>A0A084W188_ANOSI</name>
<evidence type="ECO:0000313" key="2">
    <source>
        <dbReference type="EMBL" id="KFB43982.1"/>
    </source>
</evidence>
<feature type="compositionally biased region" description="Polar residues" evidence="1">
    <location>
        <begin position="1"/>
        <end position="11"/>
    </location>
</feature>
<gene>
    <name evidence="2" type="ORF">ZHAS_00011810</name>
</gene>
<organism evidence="3 4">
    <name type="scientific">Anopheles sinensis</name>
    <name type="common">Mosquito</name>
    <dbReference type="NCBI Taxonomy" id="74873"/>
    <lineage>
        <taxon>Eukaryota</taxon>
        <taxon>Metazoa</taxon>
        <taxon>Ecdysozoa</taxon>
        <taxon>Arthropoda</taxon>
        <taxon>Hexapoda</taxon>
        <taxon>Insecta</taxon>
        <taxon>Pterygota</taxon>
        <taxon>Neoptera</taxon>
        <taxon>Endopterygota</taxon>
        <taxon>Diptera</taxon>
        <taxon>Nematocera</taxon>
        <taxon>Culicoidea</taxon>
        <taxon>Culicidae</taxon>
        <taxon>Anophelinae</taxon>
        <taxon>Anopheles</taxon>
    </lineage>
</organism>
<feature type="compositionally biased region" description="Acidic residues" evidence="1">
    <location>
        <begin position="57"/>
        <end position="66"/>
    </location>
</feature>
<feature type="compositionally biased region" description="Basic and acidic residues" evidence="1">
    <location>
        <begin position="67"/>
        <end position="76"/>
    </location>
</feature>
<reference evidence="3" key="2">
    <citation type="submission" date="2020-05" db="UniProtKB">
        <authorList>
            <consortium name="EnsemblMetazoa"/>
        </authorList>
    </citation>
    <scope>IDENTIFICATION</scope>
</reference>
<dbReference type="VEuPathDB" id="VectorBase:ASIC011810"/>
<reference evidence="2 4" key="1">
    <citation type="journal article" date="2014" name="BMC Genomics">
        <title>Genome sequence of Anopheles sinensis provides insight into genetics basis of mosquito competence for malaria parasites.</title>
        <authorList>
            <person name="Zhou D."/>
            <person name="Zhang D."/>
            <person name="Ding G."/>
            <person name="Shi L."/>
            <person name="Hou Q."/>
            <person name="Ye Y."/>
            <person name="Xu Y."/>
            <person name="Zhou H."/>
            <person name="Xiong C."/>
            <person name="Li S."/>
            <person name="Yu J."/>
            <person name="Hong S."/>
            <person name="Yu X."/>
            <person name="Zou P."/>
            <person name="Chen C."/>
            <person name="Chang X."/>
            <person name="Wang W."/>
            <person name="Lv Y."/>
            <person name="Sun Y."/>
            <person name="Ma L."/>
            <person name="Shen B."/>
            <person name="Zhu C."/>
        </authorList>
    </citation>
    <scope>NUCLEOTIDE SEQUENCE [LARGE SCALE GENOMIC DNA]</scope>
</reference>